<dbReference type="InterPro" id="IPR009078">
    <property type="entry name" value="Ferritin-like_SF"/>
</dbReference>
<dbReference type="PANTHER" id="PTHR30565">
    <property type="entry name" value="PROTEIN YCIF"/>
    <property type="match status" value="1"/>
</dbReference>
<dbReference type="SUPFAM" id="SSF47240">
    <property type="entry name" value="Ferritin-like"/>
    <property type="match status" value="1"/>
</dbReference>
<name>A0A8K0VER5_9RHOB</name>
<protein>
    <submittedName>
        <fullName evidence="1">Ferritin-like domain-containing protein</fullName>
    </submittedName>
</protein>
<accession>A0A8K0VER5</accession>
<dbReference type="AlphaFoldDB" id="A0A8K0VER5"/>
<dbReference type="RefSeq" id="WP_202689877.1">
    <property type="nucleotide sequence ID" value="NZ_JAESVN010000010.1"/>
</dbReference>
<organism evidence="1 2">
    <name type="scientific">Szabonella alba</name>
    <dbReference type="NCBI Taxonomy" id="2804194"/>
    <lineage>
        <taxon>Bacteria</taxon>
        <taxon>Pseudomonadati</taxon>
        <taxon>Pseudomonadota</taxon>
        <taxon>Alphaproteobacteria</taxon>
        <taxon>Rhodobacterales</taxon>
        <taxon>Paracoccaceae</taxon>
        <taxon>Szabonella</taxon>
    </lineage>
</organism>
<comment type="caution">
    <text evidence="1">The sequence shown here is derived from an EMBL/GenBank/DDBJ whole genome shotgun (WGS) entry which is preliminary data.</text>
</comment>
<dbReference type="CDD" id="cd07909">
    <property type="entry name" value="YciF"/>
    <property type="match status" value="1"/>
</dbReference>
<dbReference type="InterPro" id="IPR010287">
    <property type="entry name" value="DUF892_YciF-like"/>
</dbReference>
<dbReference type="Pfam" id="PF05974">
    <property type="entry name" value="DUF892"/>
    <property type="match status" value="1"/>
</dbReference>
<dbReference type="InterPro" id="IPR012347">
    <property type="entry name" value="Ferritin-like"/>
</dbReference>
<gene>
    <name evidence="1" type="ORF">JL811_16865</name>
</gene>
<dbReference type="Proteomes" id="UP000648908">
    <property type="component" value="Unassembled WGS sequence"/>
</dbReference>
<dbReference type="InterPro" id="IPR047114">
    <property type="entry name" value="YciF"/>
</dbReference>
<dbReference type="EMBL" id="JAESVN010000010">
    <property type="protein sequence ID" value="MBL4918898.1"/>
    <property type="molecule type" value="Genomic_DNA"/>
</dbReference>
<proteinExistence type="predicted"/>
<dbReference type="Gene3D" id="1.20.1260.10">
    <property type="match status" value="1"/>
</dbReference>
<keyword evidence="2" id="KW-1185">Reference proteome</keyword>
<sequence>MKTKTLEDLFIDMLKDIYYAERKILKALPKMARSAQSPDLKSAFESHRDETEGQVERLQQVFEMIGKAARGKTCPAIDGIIEEGEEVMEGFKDSPALDAGLVATAQAVEHYEMARYGTLCAWAKLLGHKDVVALLKKTLSEEEATDVKLTRLAEGSVNQAAVEAA</sequence>
<evidence type="ECO:0000313" key="2">
    <source>
        <dbReference type="Proteomes" id="UP000648908"/>
    </source>
</evidence>
<evidence type="ECO:0000313" key="1">
    <source>
        <dbReference type="EMBL" id="MBL4918898.1"/>
    </source>
</evidence>
<dbReference type="PANTHER" id="PTHR30565:SF9">
    <property type="entry name" value="PROTEIN YCIF"/>
    <property type="match status" value="1"/>
</dbReference>
<reference evidence="1" key="1">
    <citation type="submission" date="2021-01" db="EMBL/GenBank/DDBJ databases">
        <title>Tabrizicola alba sp. nov. a motile alkaliphilic bacterium isolated from a soda lake.</title>
        <authorList>
            <person name="Szuroczki S."/>
            <person name="Abbaszade G."/>
            <person name="Schumann P."/>
            <person name="Toth E."/>
        </authorList>
    </citation>
    <scope>NUCLEOTIDE SEQUENCE</scope>
    <source>
        <strain evidence="1">DMG-N-6</strain>
    </source>
</reference>